<dbReference type="Proteomes" id="UP000322234">
    <property type="component" value="Unassembled WGS sequence"/>
</dbReference>
<gene>
    <name evidence="2" type="ORF">E5288_WYG021750</name>
</gene>
<reference evidence="2" key="1">
    <citation type="submission" date="2019-10" db="EMBL/GenBank/DDBJ databases">
        <title>The sequence and de novo assembly of the wild yak genome.</title>
        <authorList>
            <person name="Liu Y."/>
        </authorList>
    </citation>
    <scope>NUCLEOTIDE SEQUENCE [LARGE SCALE GENOMIC DNA]</scope>
    <source>
        <strain evidence="2">WY2019</strain>
    </source>
</reference>
<sequence length="188" mass="20667">MGRLQSAEESPCHTDRWQTKRSDRRTVSRDTARPRHASLNVHVRREQDASRHGDGAQGRSPTRPASTVSAKLWRRPRPWSGGTAEGRRTPLTVTQEPGRRATGTPALKTFYLLAPKLCGWKNEGRCWSTRASGNLPKAAALDRLSKPCGSNLQQEQTCLGHHSTGDIAASAASLWSSIPVSLAEWQPL</sequence>
<accession>A0A6B0SHJ8</accession>
<feature type="region of interest" description="Disordered" evidence="1">
    <location>
        <begin position="1"/>
        <end position="102"/>
    </location>
</feature>
<proteinExistence type="predicted"/>
<feature type="compositionally biased region" description="Basic and acidic residues" evidence="1">
    <location>
        <begin position="43"/>
        <end position="54"/>
    </location>
</feature>
<evidence type="ECO:0000256" key="1">
    <source>
        <dbReference type="SAM" id="MobiDB-lite"/>
    </source>
</evidence>
<evidence type="ECO:0000313" key="3">
    <source>
        <dbReference type="Proteomes" id="UP000322234"/>
    </source>
</evidence>
<organism evidence="2 3">
    <name type="scientific">Bos mutus</name>
    <name type="common">wild yak</name>
    <dbReference type="NCBI Taxonomy" id="72004"/>
    <lineage>
        <taxon>Eukaryota</taxon>
        <taxon>Metazoa</taxon>
        <taxon>Chordata</taxon>
        <taxon>Craniata</taxon>
        <taxon>Vertebrata</taxon>
        <taxon>Euteleostomi</taxon>
        <taxon>Mammalia</taxon>
        <taxon>Eutheria</taxon>
        <taxon>Laurasiatheria</taxon>
        <taxon>Artiodactyla</taxon>
        <taxon>Ruminantia</taxon>
        <taxon>Pecora</taxon>
        <taxon>Bovidae</taxon>
        <taxon>Bovinae</taxon>
        <taxon>Bos</taxon>
    </lineage>
</organism>
<feature type="compositionally biased region" description="Basic and acidic residues" evidence="1">
    <location>
        <begin position="10"/>
        <end position="33"/>
    </location>
</feature>
<dbReference type="EMBL" id="VBQZ03000485">
    <property type="protein sequence ID" value="MXQ99494.1"/>
    <property type="molecule type" value="Genomic_DNA"/>
</dbReference>
<evidence type="ECO:0000313" key="2">
    <source>
        <dbReference type="EMBL" id="MXQ99494.1"/>
    </source>
</evidence>
<name>A0A6B0SHJ8_9CETA</name>
<comment type="caution">
    <text evidence="2">The sequence shown here is derived from an EMBL/GenBank/DDBJ whole genome shotgun (WGS) entry which is preliminary data.</text>
</comment>
<protein>
    <submittedName>
        <fullName evidence="2">Uncharacterized protein</fullName>
    </submittedName>
</protein>
<feature type="compositionally biased region" description="Polar residues" evidence="1">
    <location>
        <begin position="59"/>
        <end position="69"/>
    </location>
</feature>
<keyword evidence="3" id="KW-1185">Reference proteome</keyword>
<dbReference type="AlphaFoldDB" id="A0A6B0SHJ8"/>